<evidence type="ECO:0000256" key="3">
    <source>
        <dbReference type="ARBA" id="ARBA00023163"/>
    </source>
</evidence>
<evidence type="ECO:0000313" key="7">
    <source>
        <dbReference type="Proteomes" id="UP001148313"/>
    </source>
</evidence>
<accession>A0ABT4VV19</accession>
<dbReference type="Proteomes" id="UP001148313">
    <property type="component" value="Unassembled WGS sequence"/>
</dbReference>
<feature type="domain" description="GntR C-terminal" evidence="5">
    <location>
        <begin position="44"/>
        <end position="101"/>
    </location>
</feature>
<feature type="region of interest" description="Disordered" evidence="4">
    <location>
        <begin position="1"/>
        <end position="29"/>
    </location>
</feature>
<dbReference type="InterPro" id="IPR008920">
    <property type="entry name" value="TF_FadR/GntR_C"/>
</dbReference>
<evidence type="ECO:0000256" key="1">
    <source>
        <dbReference type="ARBA" id="ARBA00023015"/>
    </source>
</evidence>
<dbReference type="Gene3D" id="1.20.120.530">
    <property type="entry name" value="GntR ligand-binding domain-like"/>
    <property type="match status" value="1"/>
</dbReference>
<keyword evidence="1" id="KW-0805">Transcription regulation</keyword>
<dbReference type="SUPFAM" id="SSF48008">
    <property type="entry name" value="GntR ligand-binding domain-like"/>
    <property type="match status" value="1"/>
</dbReference>
<dbReference type="Pfam" id="PF07729">
    <property type="entry name" value="FCD"/>
    <property type="match status" value="1"/>
</dbReference>
<organism evidence="6 7">
    <name type="scientific">Hoeflea poritis</name>
    <dbReference type="NCBI Taxonomy" id="2993659"/>
    <lineage>
        <taxon>Bacteria</taxon>
        <taxon>Pseudomonadati</taxon>
        <taxon>Pseudomonadota</taxon>
        <taxon>Alphaproteobacteria</taxon>
        <taxon>Hyphomicrobiales</taxon>
        <taxon>Rhizobiaceae</taxon>
        <taxon>Hoeflea</taxon>
    </lineage>
</organism>
<keyword evidence="2" id="KW-0238">DNA-binding</keyword>
<gene>
    <name evidence="6" type="ORF">OOZ53_24610</name>
</gene>
<evidence type="ECO:0000256" key="2">
    <source>
        <dbReference type="ARBA" id="ARBA00023125"/>
    </source>
</evidence>
<feature type="compositionally biased region" description="Basic residues" evidence="4">
    <location>
        <begin position="1"/>
        <end position="12"/>
    </location>
</feature>
<evidence type="ECO:0000313" key="6">
    <source>
        <dbReference type="EMBL" id="MDA4848562.1"/>
    </source>
</evidence>
<reference evidence="6" key="1">
    <citation type="submission" date="2022-11" db="EMBL/GenBank/DDBJ databases">
        <title>Hoeflea poritis sp. nov., isolated from scleractinian coral Porites lutea.</title>
        <authorList>
            <person name="Zhang G."/>
            <person name="Wei Q."/>
            <person name="Cai L."/>
        </authorList>
    </citation>
    <scope>NUCLEOTIDE SEQUENCE</scope>
    <source>
        <strain evidence="6">E7-10</strain>
    </source>
</reference>
<sequence length="115" mass="13197">MPPSIAKRRSHHQSLGSNTNNHRPKSMLGSYIRTAAPKRHRSIFGGSRISVMRSPLAEAAENLVQIEQYAELSLLDHDRILTALKARDVDAARDAMRRHLERYWKIMGWPEALER</sequence>
<name>A0ABT4VV19_9HYPH</name>
<keyword evidence="7" id="KW-1185">Reference proteome</keyword>
<protein>
    <submittedName>
        <fullName evidence="6">FCD domain-containing protein</fullName>
    </submittedName>
</protein>
<evidence type="ECO:0000259" key="5">
    <source>
        <dbReference type="Pfam" id="PF07729"/>
    </source>
</evidence>
<evidence type="ECO:0000256" key="4">
    <source>
        <dbReference type="SAM" id="MobiDB-lite"/>
    </source>
</evidence>
<keyword evidence="3" id="KW-0804">Transcription</keyword>
<dbReference type="InterPro" id="IPR011711">
    <property type="entry name" value="GntR_C"/>
</dbReference>
<comment type="caution">
    <text evidence="6">The sequence shown here is derived from an EMBL/GenBank/DDBJ whole genome shotgun (WGS) entry which is preliminary data.</text>
</comment>
<dbReference type="EMBL" id="JAPJZH010000025">
    <property type="protein sequence ID" value="MDA4848562.1"/>
    <property type="molecule type" value="Genomic_DNA"/>
</dbReference>
<proteinExistence type="predicted"/>